<dbReference type="EMBL" id="STFF01000005">
    <property type="protein sequence ID" value="THU37194.1"/>
    <property type="molecule type" value="Genomic_DNA"/>
</dbReference>
<keyword evidence="2" id="KW-1185">Reference proteome</keyword>
<evidence type="ECO:0000313" key="2">
    <source>
        <dbReference type="Proteomes" id="UP000306918"/>
    </source>
</evidence>
<dbReference type="RefSeq" id="WP_136578867.1">
    <property type="nucleotide sequence ID" value="NZ_STFF01000005.1"/>
</dbReference>
<accession>A0A4S8HT86</accession>
<proteinExistence type="predicted"/>
<comment type="caution">
    <text evidence="1">The sequence shown here is derived from an EMBL/GenBank/DDBJ whole genome shotgun (WGS) entry which is preliminary data.</text>
</comment>
<dbReference type="AlphaFoldDB" id="A0A4S8HT86"/>
<name>A0A4S8HT86_9BACT</name>
<gene>
    <name evidence="1" type="ORF">FAM09_19790</name>
</gene>
<protein>
    <submittedName>
        <fullName evidence="1">Cytochrome c</fullName>
    </submittedName>
</protein>
<dbReference type="OrthoDB" id="9786191at2"/>
<evidence type="ECO:0000313" key="1">
    <source>
        <dbReference type="EMBL" id="THU37194.1"/>
    </source>
</evidence>
<sequence>MIKKIAGVLILTGVVLLFNSCYNNKEELLYGTFNCNGAHTSFSADVFPIIQANCANSCHGTGSTNGPGPLTTYEQIKNAAQRIKPAVVSRYMPKVGSLTTSQIKSISCWVDAGAPNN</sequence>
<reference evidence="1 2" key="1">
    <citation type="submission" date="2019-04" db="EMBL/GenBank/DDBJ databases">
        <title>Niastella caeni sp. nov., isolated from activated sludge.</title>
        <authorList>
            <person name="Sheng M."/>
        </authorList>
    </citation>
    <scope>NUCLEOTIDE SEQUENCE [LARGE SCALE GENOMIC DNA]</scope>
    <source>
        <strain evidence="1 2">HX-2-15</strain>
    </source>
</reference>
<organism evidence="1 2">
    <name type="scientific">Niastella caeni</name>
    <dbReference type="NCBI Taxonomy" id="2569763"/>
    <lineage>
        <taxon>Bacteria</taxon>
        <taxon>Pseudomonadati</taxon>
        <taxon>Bacteroidota</taxon>
        <taxon>Chitinophagia</taxon>
        <taxon>Chitinophagales</taxon>
        <taxon>Chitinophagaceae</taxon>
        <taxon>Niastella</taxon>
    </lineage>
</organism>
<dbReference type="Proteomes" id="UP000306918">
    <property type="component" value="Unassembled WGS sequence"/>
</dbReference>